<sequence>MKVVGRNKRKECEIKGGIEVVGDDAIIDGGRKRQCRNGFIRYFGEVVCQMKKKDRMTCITKEIRKEVGSTYKNLPAEEKCRYKSEAKRVRKSKIGKAKFLTRCAPDRLAAAVSQLTDEQRVVVREMDFGSLLQLNCGRLKRNLCGWLVEKIDIARCILQLNGVDVELSPKSFSYVMGISDGGNPLQLEGESSKVSAYLDKFTPTSRGGVHISCGFLFSLKDVQSIPKRNWATFCFHRLIQGITRHKEEQVAYVGGCLLYLQMLYFNSIVYGKLERDRSMCPLALWNVYEIKKLMKWIDSKGGFDSHQVLISSPSKEGCQLHSRRNFEKEKCGMINTAAATDTYVKADNVSNLVDDVAKLVSLSSRLAGHVDKLKSLGSRTMNGGVENLKDCSKCFNTRKGQLCVDRYNQVRAFADGDLAEMNEDEIMKSLGDVVGIVETNGAHRGIVNEGEVECSNNLTTDGNCEVLHAVSAICSGFTGESSILGLSNKQADLSGTRPSAVVGCYREHAGYRAGPYIMPMPLSNNDTRLIEFAMNVMLDKGEVLMKSKHNSITRNEILSMAPRSLVKFEIVSAIAEILTEHEIKNVECEQSSCFMSAAFSLIQVAVDLQLPNSLMLTSATGLLQSFIPLQSGLPQSSKRAKALLDIDHTYGYLDIYQYIDEMKKLHTRNTVILETEKNKVVGDAIFKRLFVCFAEPAYAFKYECRMMLFVDGWKLKRPYESVMLVAAAIDGNDGILLISFCEVLNEDIDSWVFFLTNLTKALNMEHGEGLCILTDGENGLDYVCEEYLFHGEIRQCCRNIFTKFVKTFPDAPVQHLFWAACRSASSYKFNKYMKLITDESEECHAWLMGTNWNQWALHCMPNWVKSNYVTLMVTERLRRFMKRYLHLSITHRQRITPTVTKIIQHHLIEARYLAVQNDNGRITSVTDSVSTVYEISPRSATTLAAGENFLRLPSSSSDEDSIISLNCCVPTPYKSDFTLFHPTTTSLPDKVRGFRAPGAS</sequence>
<keyword evidence="2" id="KW-1185">Reference proteome</keyword>
<accession>A0ACB8MEG3</accession>
<dbReference type="Proteomes" id="UP000829398">
    <property type="component" value="Chromosome 3"/>
</dbReference>
<protein>
    <submittedName>
        <fullName evidence="1">Uncharacterized protein</fullName>
    </submittedName>
</protein>
<organism evidence="1 2">
    <name type="scientific">Citrus sinensis</name>
    <name type="common">Sweet orange</name>
    <name type="synonym">Citrus aurantium var. sinensis</name>
    <dbReference type="NCBI Taxonomy" id="2711"/>
    <lineage>
        <taxon>Eukaryota</taxon>
        <taxon>Viridiplantae</taxon>
        <taxon>Streptophyta</taxon>
        <taxon>Embryophyta</taxon>
        <taxon>Tracheophyta</taxon>
        <taxon>Spermatophyta</taxon>
        <taxon>Magnoliopsida</taxon>
        <taxon>eudicotyledons</taxon>
        <taxon>Gunneridae</taxon>
        <taxon>Pentapetalae</taxon>
        <taxon>rosids</taxon>
        <taxon>malvids</taxon>
        <taxon>Sapindales</taxon>
        <taxon>Rutaceae</taxon>
        <taxon>Aurantioideae</taxon>
        <taxon>Citrus</taxon>
    </lineage>
</organism>
<dbReference type="EMBL" id="CM039172">
    <property type="protein sequence ID" value="KAH9783982.1"/>
    <property type="molecule type" value="Genomic_DNA"/>
</dbReference>
<proteinExistence type="predicted"/>
<name>A0ACB8MEG3_CITSI</name>
<gene>
    <name evidence="1" type="ORF">KPL71_009499</name>
</gene>
<evidence type="ECO:0000313" key="1">
    <source>
        <dbReference type="EMBL" id="KAH9783982.1"/>
    </source>
</evidence>
<evidence type="ECO:0000313" key="2">
    <source>
        <dbReference type="Proteomes" id="UP000829398"/>
    </source>
</evidence>
<comment type="caution">
    <text evidence="1">The sequence shown here is derived from an EMBL/GenBank/DDBJ whole genome shotgun (WGS) entry which is preliminary data.</text>
</comment>
<reference evidence="2" key="1">
    <citation type="journal article" date="2023" name="Hortic. Res.">
        <title>A chromosome-level phased genome enabling allele-level studies in sweet orange: a case study on citrus Huanglongbing tolerance.</title>
        <authorList>
            <person name="Wu B."/>
            <person name="Yu Q."/>
            <person name="Deng Z."/>
            <person name="Duan Y."/>
            <person name="Luo F."/>
            <person name="Gmitter F. Jr."/>
        </authorList>
    </citation>
    <scope>NUCLEOTIDE SEQUENCE [LARGE SCALE GENOMIC DNA]</scope>
    <source>
        <strain evidence="2">cv. Valencia</strain>
    </source>
</reference>